<name>A0A5C2S2Z0_9APHY</name>
<gene>
    <name evidence="1" type="ORF">L227DRAFT_201881</name>
</gene>
<evidence type="ECO:0000313" key="2">
    <source>
        <dbReference type="Proteomes" id="UP000313359"/>
    </source>
</evidence>
<keyword evidence="2" id="KW-1185">Reference proteome</keyword>
<sequence>MMSVPASLYMCTYNRGAAMLTASNIQIPCTIHETRSTKHEARSTAARSTAPVAMELDRSTTGRLKASDANRHIPNAKRQLSDPRSCVLLYICFNAPRLDSPLFRPRSCQCSVSVTVTLSRCPRCQYQSVIMIHDGRTALGHSVPDLGGKPTRRACGVSSAGLIPVLASRQAAEA</sequence>
<reference evidence="1" key="1">
    <citation type="journal article" date="2018" name="Genome Biol. Evol.">
        <title>Genomics and development of Lentinus tigrinus, a white-rot wood-decaying mushroom with dimorphic fruiting bodies.</title>
        <authorList>
            <person name="Wu B."/>
            <person name="Xu Z."/>
            <person name="Knudson A."/>
            <person name="Carlson A."/>
            <person name="Chen N."/>
            <person name="Kovaka S."/>
            <person name="LaButti K."/>
            <person name="Lipzen A."/>
            <person name="Pennachio C."/>
            <person name="Riley R."/>
            <person name="Schakwitz W."/>
            <person name="Umezawa K."/>
            <person name="Ohm R.A."/>
            <person name="Grigoriev I.V."/>
            <person name="Nagy L.G."/>
            <person name="Gibbons J."/>
            <person name="Hibbett D."/>
        </authorList>
    </citation>
    <scope>NUCLEOTIDE SEQUENCE [LARGE SCALE GENOMIC DNA]</scope>
    <source>
        <strain evidence="1">ALCF2SS1-6</strain>
    </source>
</reference>
<protein>
    <submittedName>
        <fullName evidence="1">Uncharacterized protein</fullName>
    </submittedName>
</protein>
<proteinExistence type="predicted"/>
<dbReference type="EMBL" id="ML122278">
    <property type="protein sequence ID" value="RPD57945.1"/>
    <property type="molecule type" value="Genomic_DNA"/>
</dbReference>
<evidence type="ECO:0000313" key="1">
    <source>
        <dbReference type="EMBL" id="RPD57945.1"/>
    </source>
</evidence>
<organism evidence="1 2">
    <name type="scientific">Lentinus tigrinus ALCF2SS1-6</name>
    <dbReference type="NCBI Taxonomy" id="1328759"/>
    <lineage>
        <taxon>Eukaryota</taxon>
        <taxon>Fungi</taxon>
        <taxon>Dikarya</taxon>
        <taxon>Basidiomycota</taxon>
        <taxon>Agaricomycotina</taxon>
        <taxon>Agaricomycetes</taxon>
        <taxon>Polyporales</taxon>
        <taxon>Polyporaceae</taxon>
        <taxon>Lentinus</taxon>
    </lineage>
</organism>
<accession>A0A5C2S2Z0</accession>
<dbReference type="AlphaFoldDB" id="A0A5C2S2Z0"/>
<dbReference type="Proteomes" id="UP000313359">
    <property type="component" value="Unassembled WGS sequence"/>
</dbReference>